<accession>A0A9D4RT38</accession>
<reference evidence="1" key="1">
    <citation type="journal article" date="2019" name="bioRxiv">
        <title>The Genome of the Zebra Mussel, Dreissena polymorpha: A Resource for Invasive Species Research.</title>
        <authorList>
            <person name="McCartney M.A."/>
            <person name="Auch B."/>
            <person name="Kono T."/>
            <person name="Mallez S."/>
            <person name="Zhang Y."/>
            <person name="Obille A."/>
            <person name="Becker A."/>
            <person name="Abrahante J.E."/>
            <person name="Garbe J."/>
            <person name="Badalamenti J.P."/>
            <person name="Herman A."/>
            <person name="Mangelson H."/>
            <person name="Liachko I."/>
            <person name="Sullivan S."/>
            <person name="Sone E.D."/>
            <person name="Koren S."/>
            <person name="Silverstein K.A.T."/>
            <person name="Beckman K.B."/>
            <person name="Gohl D.M."/>
        </authorList>
    </citation>
    <scope>NUCLEOTIDE SEQUENCE</scope>
    <source>
        <strain evidence="1">Duluth1</strain>
        <tissue evidence="1">Whole animal</tissue>
    </source>
</reference>
<dbReference type="Proteomes" id="UP000828390">
    <property type="component" value="Unassembled WGS sequence"/>
</dbReference>
<name>A0A9D4RT38_DREPO</name>
<evidence type="ECO:0000313" key="1">
    <source>
        <dbReference type="EMBL" id="KAH3877622.1"/>
    </source>
</evidence>
<evidence type="ECO:0000313" key="2">
    <source>
        <dbReference type="Proteomes" id="UP000828390"/>
    </source>
</evidence>
<dbReference type="AlphaFoldDB" id="A0A9D4RT38"/>
<gene>
    <name evidence="1" type="ORF">DPMN_001497</name>
</gene>
<keyword evidence="2" id="KW-1185">Reference proteome</keyword>
<comment type="caution">
    <text evidence="1">The sequence shown here is derived from an EMBL/GenBank/DDBJ whole genome shotgun (WGS) entry which is preliminary data.</text>
</comment>
<proteinExistence type="predicted"/>
<sequence length="68" mass="7805">MDTPCGKRLELWSSTTGLGKALYGPLVRRQRARPVGSDYDAMKQPRSHHRRAVLDQHCSPTIKRVFRD</sequence>
<reference evidence="1" key="2">
    <citation type="submission" date="2020-11" db="EMBL/GenBank/DDBJ databases">
        <authorList>
            <person name="McCartney M.A."/>
            <person name="Auch B."/>
            <person name="Kono T."/>
            <person name="Mallez S."/>
            <person name="Becker A."/>
            <person name="Gohl D.M."/>
            <person name="Silverstein K.A.T."/>
            <person name="Koren S."/>
            <person name="Bechman K.B."/>
            <person name="Herman A."/>
            <person name="Abrahante J.E."/>
            <person name="Garbe J."/>
        </authorList>
    </citation>
    <scope>NUCLEOTIDE SEQUENCE</scope>
    <source>
        <strain evidence="1">Duluth1</strain>
        <tissue evidence="1">Whole animal</tissue>
    </source>
</reference>
<dbReference type="EMBL" id="JAIWYP010000001">
    <property type="protein sequence ID" value="KAH3877622.1"/>
    <property type="molecule type" value="Genomic_DNA"/>
</dbReference>
<organism evidence="1 2">
    <name type="scientific">Dreissena polymorpha</name>
    <name type="common">Zebra mussel</name>
    <name type="synonym">Mytilus polymorpha</name>
    <dbReference type="NCBI Taxonomy" id="45954"/>
    <lineage>
        <taxon>Eukaryota</taxon>
        <taxon>Metazoa</taxon>
        <taxon>Spiralia</taxon>
        <taxon>Lophotrochozoa</taxon>
        <taxon>Mollusca</taxon>
        <taxon>Bivalvia</taxon>
        <taxon>Autobranchia</taxon>
        <taxon>Heteroconchia</taxon>
        <taxon>Euheterodonta</taxon>
        <taxon>Imparidentia</taxon>
        <taxon>Neoheterodontei</taxon>
        <taxon>Myida</taxon>
        <taxon>Dreissenoidea</taxon>
        <taxon>Dreissenidae</taxon>
        <taxon>Dreissena</taxon>
    </lineage>
</organism>
<protein>
    <submittedName>
        <fullName evidence="1">Uncharacterized protein</fullName>
    </submittedName>
</protein>